<comment type="caution">
    <text evidence="1">The sequence shown here is derived from an EMBL/GenBank/DDBJ whole genome shotgun (WGS) entry which is preliminary data.</text>
</comment>
<gene>
    <name evidence="1" type="ORF">K7432_013962</name>
</gene>
<evidence type="ECO:0000313" key="2">
    <source>
        <dbReference type="Proteomes" id="UP001479436"/>
    </source>
</evidence>
<dbReference type="EMBL" id="JASJQH010008346">
    <property type="protein sequence ID" value="KAK9693360.1"/>
    <property type="molecule type" value="Genomic_DNA"/>
</dbReference>
<keyword evidence="2" id="KW-1185">Reference proteome</keyword>
<organism evidence="1 2">
    <name type="scientific">Basidiobolus ranarum</name>
    <dbReference type="NCBI Taxonomy" id="34480"/>
    <lineage>
        <taxon>Eukaryota</taxon>
        <taxon>Fungi</taxon>
        <taxon>Fungi incertae sedis</taxon>
        <taxon>Zoopagomycota</taxon>
        <taxon>Entomophthoromycotina</taxon>
        <taxon>Basidiobolomycetes</taxon>
        <taxon>Basidiobolales</taxon>
        <taxon>Basidiobolaceae</taxon>
        <taxon>Basidiobolus</taxon>
    </lineage>
</organism>
<proteinExistence type="predicted"/>
<evidence type="ECO:0000313" key="1">
    <source>
        <dbReference type="EMBL" id="KAK9693360.1"/>
    </source>
</evidence>
<name>A0ABR2VQ34_9FUNG</name>
<dbReference type="Gene3D" id="3.30.559.30">
    <property type="entry name" value="Nonribosomal peptide synthetase, condensation domain"/>
    <property type="match status" value="1"/>
</dbReference>
<sequence length="88" mass="10036">MLSFSLEEEYTKCLFDVSKDAYRMEAIDSMLSLLEASYRTVFNAKSPTIATEEHGQEPWEDLMDVSITVGWFIIMYPIAISSAKQPCD</sequence>
<dbReference type="Proteomes" id="UP001479436">
    <property type="component" value="Unassembled WGS sequence"/>
</dbReference>
<reference evidence="1 2" key="1">
    <citation type="submission" date="2023-04" db="EMBL/GenBank/DDBJ databases">
        <title>Genome of Basidiobolus ranarum AG-B5.</title>
        <authorList>
            <person name="Stajich J.E."/>
            <person name="Carter-House D."/>
            <person name="Gryganskyi A."/>
        </authorList>
    </citation>
    <scope>NUCLEOTIDE SEQUENCE [LARGE SCALE GENOMIC DNA]</scope>
    <source>
        <strain evidence="1 2">AG-B5</strain>
    </source>
</reference>
<protein>
    <submittedName>
        <fullName evidence="1">Uncharacterized protein</fullName>
    </submittedName>
</protein>
<accession>A0ABR2VQ34</accession>